<feature type="transmembrane region" description="Helical" evidence="1">
    <location>
        <begin position="37"/>
        <end position="54"/>
    </location>
</feature>
<evidence type="ECO:0000256" key="1">
    <source>
        <dbReference type="SAM" id="Phobius"/>
    </source>
</evidence>
<organism evidence="2 3">
    <name type="scientific">Rhodovulum sulfidophilum</name>
    <name type="common">Rhodobacter sulfidophilus</name>
    <dbReference type="NCBI Taxonomy" id="35806"/>
    <lineage>
        <taxon>Bacteria</taxon>
        <taxon>Pseudomonadati</taxon>
        <taxon>Pseudomonadota</taxon>
        <taxon>Alphaproteobacteria</taxon>
        <taxon>Rhodobacterales</taxon>
        <taxon>Paracoccaceae</taxon>
        <taxon>Rhodovulum</taxon>
    </lineage>
</organism>
<proteinExistence type="predicted"/>
<dbReference type="Pfam" id="PF04657">
    <property type="entry name" value="DMT_YdcZ"/>
    <property type="match status" value="1"/>
</dbReference>
<name>A0A2W5Q8V7_RHOSU</name>
<dbReference type="EMBL" id="QFPW01000015">
    <property type="protein sequence ID" value="PZQ47820.1"/>
    <property type="molecule type" value="Genomic_DNA"/>
</dbReference>
<keyword evidence="1" id="KW-0472">Membrane</keyword>
<protein>
    <recommendedName>
        <fullName evidence="4">DMT family transporter</fullName>
    </recommendedName>
</protein>
<feature type="transmembrane region" description="Helical" evidence="1">
    <location>
        <begin position="74"/>
        <end position="94"/>
    </location>
</feature>
<sequence>MVLFYPLVAVCLGVLLTLQPLMNGVLGRAVQNPLAATTVSGLVTFLSALAMLVVSGRAGDFLRALAAFGAPVPWWVYLAGMVGTAFVFGAIMIAPVIGAATFFVCVVAGQLIGATVFDHIGLLGLEPHPVSLTKLAGLALVLAGAVLVQKA</sequence>
<accession>A0A2W5Q8V7</accession>
<keyword evidence="1" id="KW-1133">Transmembrane helix</keyword>
<dbReference type="PANTHER" id="PTHR34821:SF2">
    <property type="entry name" value="INNER MEMBRANE PROTEIN YDCZ"/>
    <property type="match status" value="1"/>
</dbReference>
<feature type="transmembrane region" description="Helical" evidence="1">
    <location>
        <begin position="100"/>
        <end position="125"/>
    </location>
</feature>
<dbReference type="InterPro" id="IPR006750">
    <property type="entry name" value="YdcZ"/>
</dbReference>
<evidence type="ECO:0000313" key="3">
    <source>
        <dbReference type="Proteomes" id="UP000249185"/>
    </source>
</evidence>
<dbReference type="Proteomes" id="UP000249185">
    <property type="component" value="Unassembled WGS sequence"/>
</dbReference>
<keyword evidence="1" id="KW-0812">Transmembrane</keyword>
<comment type="caution">
    <text evidence="2">The sequence shown here is derived from an EMBL/GenBank/DDBJ whole genome shotgun (WGS) entry which is preliminary data.</text>
</comment>
<reference evidence="2 3" key="1">
    <citation type="submission" date="2017-08" db="EMBL/GenBank/DDBJ databases">
        <title>Infants hospitalized years apart are colonized by the same room-sourced microbial strains.</title>
        <authorList>
            <person name="Brooks B."/>
            <person name="Olm M.R."/>
            <person name="Firek B.A."/>
            <person name="Baker R."/>
            <person name="Thomas B.C."/>
            <person name="Morowitz M.J."/>
            <person name="Banfield J.F."/>
        </authorList>
    </citation>
    <scope>NUCLEOTIDE SEQUENCE [LARGE SCALE GENOMIC DNA]</scope>
    <source>
        <strain evidence="2">S2_005_002_R2_34</strain>
    </source>
</reference>
<evidence type="ECO:0008006" key="4">
    <source>
        <dbReference type="Google" id="ProtNLM"/>
    </source>
</evidence>
<dbReference type="PANTHER" id="PTHR34821">
    <property type="entry name" value="INNER MEMBRANE PROTEIN YDCZ"/>
    <property type="match status" value="1"/>
</dbReference>
<feature type="transmembrane region" description="Helical" evidence="1">
    <location>
        <begin position="132"/>
        <end position="149"/>
    </location>
</feature>
<dbReference type="GO" id="GO:0005886">
    <property type="term" value="C:plasma membrane"/>
    <property type="evidence" value="ECO:0007669"/>
    <property type="project" value="TreeGrafter"/>
</dbReference>
<gene>
    <name evidence="2" type="ORF">DI556_16565</name>
</gene>
<dbReference type="AlphaFoldDB" id="A0A2W5Q8V7"/>
<evidence type="ECO:0000313" key="2">
    <source>
        <dbReference type="EMBL" id="PZQ47820.1"/>
    </source>
</evidence>